<dbReference type="InterPro" id="IPR002986">
    <property type="entry name" value="DAP_deCOOHase_LysA"/>
</dbReference>
<feature type="binding site" evidence="5">
    <location>
        <begin position="291"/>
        <end position="294"/>
    </location>
    <ligand>
        <name>pyridoxal 5'-phosphate</name>
        <dbReference type="ChEBI" id="CHEBI:597326"/>
    </ligand>
</feature>
<dbReference type="EMBL" id="JXJQ01000008">
    <property type="protein sequence ID" value="KJY61976.1"/>
    <property type="molecule type" value="Genomic_DNA"/>
</dbReference>
<sequence>MQVATTRIKTNSQHHLTIGGVDALQLADTYQTPLVVYDVDAIREQIHQFQQAFAEQHVNYVISYASKALAITAIYQVLAQEQVHVDVVSGGELYTAMQAHFPMKWVSFHGNNKSMAELEMALQQHVGVIIVDNFYELQLLQKLASKYPQPTAVMLRINPGITAHTHEYDQTGQEDSKFGFDWSSGQATRAAEAVLQTQSLKLVGIHAHIGSQILETQGFKLLAQKLGAVMKTWEQELHYRADILNFGGGFGIQYTKSDQVIAPRQFVQTLVQTLRDTLNTSDLPMPTIWIEPGRALVGPAGYNLYTIGARKDIPGYLPYVSVDGGMGDNLRPALYQAQYEAVLARAPQAPIQEKVRLSGRYCESGDILISQLDLPATKPGDVLAMLDTGAYGYSMASNYNRVPRPAVVFAEQGRAQEVVRRESFADLTHLDQSYNLN</sequence>
<dbReference type="GO" id="GO:0009089">
    <property type="term" value="P:lysine biosynthetic process via diaminopimelate"/>
    <property type="evidence" value="ECO:0007669"/>
    <property type="project" value="UniProtKB-UniRule"/>
</dbReference>
<keyword evidence="3 5" id="KW-0663">Pyridoxal phosphate</keyword>
<feature type="binding site" evidence="5">
    <location>
        <position position="391"/>
    </location>
    <ligand>
        <name>substrate</name>
    </ligand>
</feature>
<dbReference type="SUPFAM" id="SSF50621">
    <property type="entry name" value="Alanine racemase C-terminal domain-like"/>
    <property type="match status" value="1"/>
</dbReference>
<keyword evidence="4 5" id="KW-0456">Lyase</keyword>
<reference evidence="10 11" key="1">
    <citation type="submission" date="2015-01" db="EMBL/GenBank/DDBJ databases">
        <title>Comparative genomics of the lactic acid bacteria isolated from the honey bee gut.</title>
        <authorList>
            <person name="Ellegaard K.M."/>
            <person name="Tamarit D."/>
            <person name="Javelind E."/>
            <person name="Olofsson T."/>
            <person name="Andersson S.G."/>
            <person name="Vasquez A."/>
        </authorList>
    </citation>
    <scope>NUCLEOTIDE SEQUENCE [LARGE SCALE GENOMIC DNA]</scope>
    <source>
        <strain evidence="10 11">Bin4</strain>
    </source>
</reference>
<dbReference type="UniPathway" id="UPA00034">
    <property type="reaction ID" value="UER00027"/>
</dbReference>
<evidence type="ECO:0000313" key="11">
    <source>
        <dbReference type="Proteomes" id="UP000033558"/>
    </source>
</evidence>
<dbReference type="PATRIC" id="fig|1218492.5.peg.1177"/>
<dbReference type="HOGENOM" id="CLU_026444_0_1_9"/>
<organism evidence="10 11">
    <name type="scientific">Bombilactobacillus mellifer</name>
    <dbReference type="NCBI Taxonomy" id="1218492"/>
    <lineage>
        <taxon>Bacteria</taxon>
        <taxon>Bacillati</taxon>
        <taxon>Bacillota</taxon>
        <taxon>Bacilli</taxon>
        <taxon>Lactobacillales</taxon>
        <taxon>Lactobacillaceae</taxon>
        <taxon>Bombilactobacillus</taxon>
    </lineage>
</organism>
<comment type="catalytic activity">
    <reaction evidence="5 8">
        <text>meso-2,6-diaminopimelate + H(+) = L-lysine + CO2</text>
        <dbReference type="Rhea" id="RHEA:15101"/>
        <dbReference type="ChEBI" id="CHEBI:15378"/>
        <dbReference type="ChEBI" id="CHEBI:16526"/>
        <dbReference type="ChEBI" id="CHEBI:32551"/>
        <dbReference type="ChEBI" id="CHEBI:57791"/>
        <dbReference type="EC" id="4.1.1.20"/>
    </reaction>
</comment>
<dbReference type="EC" id="4.1.1.20" evidence="5 6"/>
<evidence type="ECO:0000256" key="6">
    <source>
        <dbReference type="NCBIfam" id="TIGR01048"/>
    </source>
</evidence>
<feature type="binding site" evidence="5">
    <location>
        <position position="249"/>
    </location>
    <ligand>
        <name>pyridoxal 5'-phosphate</name>
        <dbReference type="ChEBI" id="CHEBI:597326"/>
    </ligand>
</feature>
<dbReference type="NCBIfam" id="TIGR01048">
    <property type="entry name" value="lysA"/>
    <property type="match status" value="1"/>
</dbReference>
<comment type="caution">
    <text evidence="10">The sequence shown here is derived from an EMBL/GenBank/DDBJ whole genome shotgun (WGS) entry which is preliminary data.</text>
</comment>
<feature type="binding site" evidence="5">
    <location>
        <position position="331"/>
    </location>
    <ligand>
        <name>substrate</name>
    </ligand>
</feature>
<evidence type="ECO:0000256" key="4">
    <source>
        <dbReference type="ARBA" id="ARBA00023239"/>
    </source>
</evidence>
<dbReference type="AlphaFoldDB" id="A0A0F4LWR5"/>
<feature type="binding site" evidence="5">
    <location>
        <position position="363"/>
    </location>
    <ligand>
        <name>substrate</name>
    </ligand>
</feature>
<dbReference type="Pfam" id="PF02784">
    <property type="entry name" value="Orn_Arg_deC_N"/>
    <property type="match status" value="1"/>
</dbReference>
<feature type="active site" description="Proton donor" evidence="7">
    <location>
        <position position="362"/>
    </location>
</feature>
<comment type="cofactor">
    <cofactor evidence="1 5 7 8">
        <name>pyridoxal 5'-phosphate</name>
        <dbReference type="ChEBI" id="CHEBI:597326"/>
    </cofactor>
</comment>
<dbReference type="InterPro" id="IPR000183">
    <property type="entry name" value="Orn/DAP/Arg_de-COase"/>
</dbReference>
<dbReference type="PANTHER" id="PTHR43727">
    <property type="entry name" value="DIAMINOPIMELATE DECARBOXYLASE"/>
    <property type="match status" value="1"/>
</dbReference>
<evidence type="ECO:0000256" key="5">
    <source>
        <dbReference type="HAMAP-Rule" id="MF_02120"/>
    </source>
</evidence>
<dbReference type="STRING" id="1218492.JG30_10350"/>
<keyword evidence="2 5" id="KW-0210">Decarboxylase</keyword>
<dbReference type="PRINTS" id="PR01179">
    <property type="entry name" value="ODADCRBXLASE"/>
</dbReference>
<dbReference type="PANTHER" id="PTHR43727:SF2">
    <property type="entry name" value="GROUP IV DECARBOXYLASE"/>
    <property type="match status" value="1"/>
</dbReference>
<keyword evidence="5" id="KW-0028">Amino-acid biosynthesis</keyword>
<dbReference type="GO" id="GO:0008836">
    <property type="term" value="F:diaminopimelate decarboxylase activity"/>
    <property type="evidence" value="ECO:0007669"/>
    <property type="project" value="UniProtKB-UniRule"/>
</dbReference>
<evidence type="ECO:0000313" key="10">
    <source>
        <dbReference type="EMBL" id="KJY61976.1"/>
    </source>
</evidence>
<feature type="modified residue" description="N6-(pyridoxal phosphate)lysine" evidence="5 7">
    <location>
        <position position="67"/>
    </location>
</feature>
<comment type="pathway">
    <text evidence="5 8">Amino-acid biosynthesis; L-lysine biosynthesis via DAP pathway; L-lysine from DL-2,6-diaminopimelate: step 1/1.</text>
</comment>
<keyword evidence="5 8" id="KW-0457">Lysine biosynthesis</keyword>
<dbReference type="InterPro" id="IPR029066">
    <property type="entry name" value="PLP-binding_barrel"/>
</dbReference>
<dbReference type="InterPro" id="IPR009006">
    <property type="entry name" value="Ala_racemase/Decarboxylase_C"/>
</dbReference>
<dbReference type="GO" id="GO:0030170">
    <property type="term" value="F:pyridoxal phosphate binding"/>
    <property type="evidence" value="ECO:0007669"/>
    <property type="project" value="UniProtKB-UniRule"/>
</dbReference>
<name>A0A0F4LWR5_9LACO</name>
<feature type="binding site" evidence="5">
    <location>
        <position position="294"/>
    </location>
    <ligand>
        <name>substrate</name>
    </ligand>
</feature>
<evidence type="ECO:0000256" key="7">
    <source>
        <dbReference type="PIRSR" id="PIRSR600183-50"/>
    </source>
</evidence>
<dbReference type="OrthoDB" id="9802241at2"/>
<evidence type="ECO:0000256" key="8">
    <source>
        <dbReference type="RuleBase" id="RU003738"/>
    </source>
</evidence>
<gene>
    <name evidence="5 10" type="primary">lysA</name>
    <name evidence="10" type="ORF">JG30_10350</name>
</gene>
<comment type="subunit">
    <text evidence="5">Homodimer.</text>
</comment>
<dbReference type="CDD" id="cd06828">
    <property type="entry name" value="PLPDE_III_DapDC"/>
    <property type="match status" value="1"/>
</dbReference>
<comment type="similarity">
    <text evidence="5">Belongs to the Orn/Lys/Arg decarboxylase class-II family. LysA subfamily.</text>
</comment>
<comment type="function">
    <text evidence="5">Specifically catalyzes the decarboxylation of meso-diaminopimelate (meso-DAP) to L-lysine.</text>
</comment>
<protein>
    <recommendedName>
        <fullName evidence="5 6">Diaminopimelate decarboxylase</fullName>
        <shortName evidence="5">DAP decarboxylase</shortName>
        <shortName evidence="5">DAPDC</shortName>
        <ecNumber evidence="5 6">4.1.1.20</ecNumber>
    </recommendedName>
</protein>
<keyword evidence="11" id="KW-1185">Reference proteome</keyword>
<dbReference type="SUPFAM" id="SSF51419">
    <property type="entry name" value="PLP-binding barrel"/>
    <property type="match status" value="1"/>
</dbReference>
<proteinExistence type="inferred from homology"/>
<dbReference type="PRINTS" id="PR01181">
    <property type="entry name" value="DAPDCRBXLASE"/>
</dbReference>
<accession>A0A0F4LWR5</accession>
<evidence type="ECO:0000259" key="9">
    <source>
        <dbReference type="Pfam" id="PF02784"/>
    </source>
</evidence>
<evidence type="ECO:0000256" key="2">
    <source>
        <dbReference type="ARBA" id="ARBA00022793"/>
    </source>
</evidence>
<dbReference type="Proteomes" id="UP000033558">
    <property type="component" value="Unassembled WGS sequence"/>
</dbReference>
<feature type="domain" description="Orn/DAP/Arg decarboxylase 2 N-terminal" evidence="9">
    <location>
        <begin position="40"/>
        <end position="297"/>
    </location>
</feature>
<dbReference type="FunFam" id="3.20.20.10:FF:000003">
    <property type="entry name" value="Diaminopimelate decarboxylase"/>
    <property type="match status" value="1"/>
</dbReference>
<dbReference type="InterPro" id="IPR022644">
    <property type="entry name" value="De-COase2_N"/>
</dbReference>
<dbReference type="HAMAP" id="MF_02120">
    <property type="entry name" value="LysA"/>
    <property type="match status" value="1"/>
</dbReference>
<evidence type="ECO:0000256" key="1">
    <source>
        <dbReference type="ARBA" id="ARBA00001933"/>
    </source>
</evidence>
<dbReference type="Gene3D" id="3.20.20.10">
    <property type="entry name" value="Alanine racemase"/>
    <property type="match status" value="1"/>
</dbReference>
<feature type="binding site" evidence="5">
    <location>
        <position position="335"/>
    </location>
    <ligand>
        <name>substrate</name>
    </ligand>
</feature>
<feature type="binding site" evidence="5">
    <location>
        <position position="391"/>
    </location>
    <ligand>
        <name>pyridoxal 5'-phosphate</name>
        <dbReference type="ChEBI" id="CHEBI:597326"/>
    </ligand>
</feature>
<dbReference type="Gene3D" id="2.40.37.10">
    <property type="entry name" value="Lyase, Ornithine Decarboxylase, Chain A, domain 1"/>
    <property type="match status" value="1"/>
</dbReference>
<evidence type="ECO:0000256" key="3">
    <source>
        <dbReference type="ARBA" id="ARBA00022898"/>
    </source>
</evidence>
<dbReference type="RefSeq" id="WP_046316796.1">
    <property type="nucleotide sequence ID" value="NZ_JBHSZT010000001.1"/>
</dbReference>